<protein>
    <recommendedName>
        <fullName evidence="3">Ricin B lectin domain-containing protein</fullName>
    </recommendedName>
</protein>
<organism evidence="1 2">
    <name type="scientific">Cutaneotrichosporon cavernicola</name>
    <dbReference type="NCBI Taxonomy" id="279322"/>
    <lineage>
        <taxon>Eukaryota</taxon>
        <taxon>Fungi</taxon>
        <taxon>Dikarya</taxon>
        <taxon>Basidiomycota</taxon>
        <taxon>Agaricomycotina</taxon>
        <taxon>Tremellomycetes</taxon>
        <taxon>Trichosporonales</taxon>
        <taxon>Trichosporonaceae</taxon>
        <taxon>Cutaneotrichosporon</taxon>
    </lineage>
</organism>
<dbReference type="EMBL" id="AP028213">
    <property type="protein sequence ID" value="BEI89016.1"/>
    <property type="molecule type" value="Genomic_DNA"/>
</dbReference>
<name>A0AA48KZU4_9TREE</name>
<dbReference type="Gene3D" id="2.80.10.50">
    <property type="match status" value="1"/>
</dbReference>
<evidence type="ECO:0000313" key="2">
    <source>
        <dbReference type="Proteomes" id="UP001233271"/>
    </source>
</evidence>
<dbReference type="GeneID" id="85492887"/>
<gene>
    <name evidence="1" type="ORF">CcaverHIS019_0203780</name>
</gene>
<evidence type="ECO:0000313" key="1">
    <source>
        <dbReference type="EMBL" id="BEI89016.1"/>
    </source>
</evidence>
<dbReference type="Proteomes" id="UP001233271">
    <property type="component" value="Chromosome 2"/>
</dbReference>
<dbReference type="SUPFAM" id="SSF50370">
    <property type="entry name" value="Ricin B-like lectins"/>
    <property type="match status" value="1"/>
</dbReference>
<dbReference type="KEGG" id="ccac:CcaHIS019_0203780"/>
<dbReference type="PROSITE" id="PS50231">
    <property type="entry name" value="RICIN_B_LECTIN"/>
    <property type="match status" value="1"/>
</dbReference>
<proteinExistence type="predicted"/>
<dbReference type="InterPro" id="IPR035992">
    <property type="entry name" value="Ricin_B-like_lectins"/>
</dbReference>
<accession>A0AA48KZU4</accession>
<evidence type="ECO:0008006" key="3">
    <source>
        <dbReference type="Google" id="ProtNLM"/>
    </source>
</evidence>
<reference evidence="1" key="1">
    <citation type="journal article" date="2023" name="BMC Genomics">
        <title>Chromosome-level genome assemblies of Cutaneotrichosporon spp. (Trichosporonales, Basidiomycota) reveal imbalanced evolution between nucleotide sequences and chromosome synteny.</title>
        <authorList>
            <person name="Kobayashi Y."/>
            <person name="Kayamori A."/>
            <person name="Aoki K."/>
            <person name="Shiwa Y."/>
            <person name="Matsutani M."/>
            <person name="Fujita N."/>
            <person name="Sugita T."/>
            <person name="Iwasaki W."/>
            <person name="Tanaka N."/>
            <person name="Takashima M."/>
        </authorList>
    </citation>
    <scope>NUCLEOTIDE SEQUENCE</scope>
    <source>
        <strain evidence="1">HIS019</strain>
    </source>
</reference>
<dbReference type="RefSeq" id="XP_060454282.1">
    <property type="nucleotide sequence ID" value="XM_060597383.1"/>
</dbReference>
<keyword evidence="2" id="KW-1185">Reference proteome</keyword>
<dbReference type="AlphaFoldDB" id="A0AA48KZU4"/>
<sequence>MFALALTILGLVAAAPTPGLQRYHPNGSNTYCLSGMDSGYSSIDGCGLGLQNFELASGQLRQTDGGYNMCIYPEGESNGAKVKGAICTNAHSNWAPGPRPGTIAWKGVWCLDNSWGKLEEGNPVQIWKCSSYTNKNQVWTTTAAPAGGWF</sequence>